<sequence>MKVISAQKAAEMLSLWSVVVNTLAVLSIVVVVGLGDQRLAVIAPLVPLVIILVRQRRALTRPPRGIGGIGRYLTARYLLVATAAVLLYTVGDLRTFEILVAVLAIAALTLEPMLRSLNGVAVPYAANFPGHEARQRASFRYGWIFPLNLLGLLALTLTALAPTVLLLVAALISLASLVTSLLAIVDILGRIRERRRFQAQLPETLEAMEPGFYVYWHAPPRSAFQVTMWLPYLERLGVPFVLVVRTAANFRQLADVTDHPVLLRRSLTDLDDLIVPSVRGVFYVNNAMRNNHMVRYAELTHIQLLHGESDKASSATPIIRMYDRDFVAGQAAIDRFDTFGVPMRPEIFRIVGRPQVEHVEEARGQIGRLEDRSVLYAPTWLGYQAETNYSSLPIGPAIVRALLERGCRVVFRPHPYSSRSPELRESCREIREMLAADAAATGREHLYGDLAETEMSIVDCFNASDAMISDVSAVVGDFLHSGKPLAMVSPRTGAAEFTREFPMARAAYVLVSQGTEPTNLDEVLENLTGADPHEAERKRWATYYLGDIPRESYAERFVDVAREELGLQAPAPRGASDAAPTPERTVHGRRRRP</sequence>
<dbReference type="InterPro" id="IPR007554">
    <property type="entry name" value="Glycerophosphate_synth"/>
</dbReference>
<feature type="transmembrane region" description="Helical" evidence="2">
    <location>
        <begin position="73"/>
        <end position="90"/>
    </location>
</feature>
<dbReference type="Gene3D" id="3.40.50.12580">
    <property type="match status" value="1"/>
</dbReference>
<keyword evidence="2" id="KW-1133">Transmembrane helix</keyword>
<feature type="transmembrane region" description="Helical" evidence="2">
    <location>
        <begin position="12"/>
        <end position="31"/>
    </location>
</feature>
<comment type="caution">
    <text evidence="3">The sequence shown here is derived from an EMBL/GenBank/DDBJ whole genome shotgun (WGS) entry which is preliminary data.</text>
</comment>
<feature type="transmembrane region" description="Helical" evidence="2">
    <location>
        <begin position="37"/>
        <end position="53"/>
    </location>
</feature>
<keyword evidence="2" id="KW-0472">Membrane</keyword>
<dbReference type="Proteomes" id="UP001519290">
    <property type="component" value="Unassembled WGS sequence"/>
</dbReference>
<evidence type="ECO:0000313" key="4">
    <source>
        <dbReference type="Proteomes" id="UP001519290"/>
    </source>
</evidence>
<protein>
    <recommendedName>
        <fullName evidence="5">Glycosyl transferase</fullName>
    </recommendedName>
</protein>
<evidence type="ECO:0008006" key="5">
    <source>
        <dbReference type="Google" id="ProtNLM"/>
    </source>
</evidence>
<gene>
    <name evidence="3" type="ORF">JOF43_002909</name>
</gene>
<feature type="transmembrane region" description="Helical" evidence="2">
    <location>
        <begin position="96"/>
        <end position="114"/>
    </location>
</feature>
<feature type="region of interest" description="Disordered" evidence="1">
    <location>
        <begin position="567"/>
        <end position="593"/>
    </location>
</feature>
<dbReference type="Pfam" id="PF04464">
    <property type="entry name" value="Glyphos_transf"/>
    <property type="match status" value="1"/>
</dbReference>
<keyword evidence="4" id="KW-1185">Reference proteome</keyword>
<dbReference type="InterPro" id="IPR043148">
    <property type="entry name" value="TagF_C"/>
</dbReference>
<keyword evidence="2" id="KW-0812">Transmembrane</keyword>
<organism evidence="3 4">
    <name type="scientific">Brachybacterium sacelli</name>
    <dbReference type="NCBI Taxonomy" id="173364"/>
    <lineage>
        <taxon>Bacteria</taxon>
        <taxon>Bacillati</taxon>
        <taxon>Actinomycetota</taxon>
        <taxon>Actinomycetes</taxon>
        <taxon>Micrococcales</taxon>
        <taxon>Dermabacteraceae</taxon>
        <taxon>Brachybacterium</taxon>
    </lineage>
</organism>
<evidence type="ECO:0000256" key="2">
    <source>
        <dbReference type="SAM" id="Phobius"/>
    </source>
</evidence>
<dbReference type="SUPFAM" id="SSF53756">
    <property type="entry name" value="UDP-Glycosyltransferase/glycogen phosphorylase"/>
    <property type="match status" value="1"/>
</dbReference>
<feature type="transmembrane region" description="Helical" evidence="2">
    <location>
        <begin position="141"/>
        <end position="160"/>
    </location>
</feature>
<dbReference type="EMBL" id="JAGIOD010000002">
    <property type="protein sequence ID" value="MBP2382920.1"/>
    <property type="molecule type" value="Genomic_DNA"/>
</dbReference>
<name>A0ABS4X380_9MICO</name>
<dbReference type="RefSeq" id="WP_342592191.1">
    <property type="nucleotide sequence ID" value="NZ_BAAAJW010000019.1"/>
</dbReference>
<proteinExistence type="predicted"/>
<evidence type="ECO:0000256" key="1">
    <source>
        <dbReference type="SAM" id="MobiDB-lite"/>
    </source>
</evidence>
<evidence type="ECO:0000313" key="3">
    <source>
        <dbReference type="EMBL" id="MBP2382920.1"/>
    </source>
</evidence>
<feature type="transmembrane region" description="Helical" evidence="2">
    <location>
        <begin position="166"/>
        <end position="188"/>
    </location>
</feature>
<reference evidence="3 4" key="1">
    <citation type="submission" date="2021-03" db="EMBL/GenBank/DDBJ databases">
        <title>Sequencing the genomes of 1000 actinobacteria strains.</title>
        <authorList>
            <person name="Klenk H.-P."/>
        </authorList>
    </citation>
    <scope>NUCLEOTIDE SEQUENCE [LARGE SCALE GENOMIC DNA]</scope>
    <source>
        <strain evidence="3 4">DSM 14566</strain>
    </source>
</reference>
<accession>A0ABS4X380</accession>